<gene>
    <name evidence="2" type="ORF">A4A49_54772</name>
</gene>
<dbReference type="Gramene" id="OIT02899">
    <property type="protein sequence ID" value="OIT02899"/>
    <property type="gene ID" value="A4A49_54772"/>
</dbReference>
<dbReference type="AlphaFoldDB" id="A0A1J6IVT7"/>
<evidence type="ECO:0000256" key="1">
    <source>
        <dbReference type="SAM" id="MobiDB-lite"/>
    </source>
</evidence>
<dbReference type="Proteomes" id="UP000187609">
    <property type="component" value="Unassembled WGS sequence"/>
</dbReference>
<name>A0A1J6IVT7_NICAT</name>
<feature type="region of interest" description="Disordered" evidence="1">
    <location>
        <begin position="167"/>
        <end position="193"/>
    </location>
</feature>
<dbReference type="InterPro" id="IPR040256">
    <property type="entry name" value="At4g02000-like"/>
</dbReference>
<protein>
    <submittedName>
        <fullName evidence="2">Uncharacterized protein</fullName>
    </submittedName>
</protein>
<accession>A0A1J6IVT7</accession>
<dbReference type="OMA" id="YESIPEY"/>
<comment type="caution">
    <text evidence="2">The sequence shown here is derived from an EMBL/GenBank/DDBJ whole genome shotgun (WGS) entry which is preliminary data.</text>
</comment>
<organism evidence="2 3">
    <name type="scientific">Nicotiana attenuata</name>
    <name type="common">Coyote tobacco</name>
    <dbReference type="NCBI Taxonomy" id="49451"/>
    <lineage>
        <taxon>Eukaryota</taxon>
        <taxon>Viridiplantae</taxon>
        <taxon>Streptophyta</taxon>
        <taxon>Embryophyta</taxon>
        <taxon>Tracheophyta</taxon>
        <taxon>Spermatophyta</taxon>
        <taxon>Magnoliopsida</taxon>
        <taxon>eudicotyledons</taxon>
        <taxon>Gunneridae</taxon>
        <taxon>Pentapetalae</taxon>
        <taxon>asterids</taxon>
        <taxon>lamiids</taxon>
        <taxon>Solanales</taxon>
        <taxon>Solanaceae</taxon>
        <taxon>Nicotianoideae</taxon>
        <taxon>Nicotianeae</taxon>
        <taxon>Nicotiana</taxon>
    </lineage>
</organism>
<evidence type="ECO:0000313" key="3">
    <source>
        <dbReference type="Proteomes" id="UP000187609"/>
    </source>
</evidence>
<dbReference type="PANTHER" id="PTHR31286">
    <property type="entry name" value="GLYCINE-RICH CELL WALL STRUCTURAL PROTEIN 1.8-LIKE"/>
    <property type="match status" value="1"/>
</dbReference>
<sequence>MQHVFIDFDLEEDHKNVKAGSFLTICDMEMKLQKWTPNFKPEIESTLAPIWINLPDLKSHYFEWDALYRIVEPIGIPIIMDKATLSKTRPTTTKIKIEIDVTKTLLHEVQIDIMNENGQMESIIQKVEYESIPEYCSHCKMQGHSDLKCRILHPELRQGVINAAKKVNESAKGKEKESIDVQGKGSNEIQWKR</sequence>
<keyword evidence="3" id="KW-1185">Reference proteome</keyword>
<feature type="compositionally biased region" description="Polar residues" evidence="1">
    <location>
        <begin position="184"/>
        <end position="193"/>
    </location>
</feature>
<dbReference type="PANTHER" id="PTHR31286:SF164">
    <property type="entry name" value="ZINC FINGER, CCHC-TYPE"/>
    <property type="match status" value="1"/>
</dbReference>
<reference evidence="2" key="1">
    <citation type="submission" date="2016-11" db="EMBL/GenBank/DDBJ databases">
        <title>The genome of Nicotiana attenuata.</title>
        <authorList>
            <person name="Xu S."/>
            <person name="Brockmoeller T."/>
            <person name="Gaquerel E."/>
            <person name="Navarro A."/>
            <person name="Kuhl H."/>
            <person name="Gase K."/>
            <person name="Ling Z."/>
            <person name="Zhou W."/>
            <person name="Kreitzer C."/>
            <person name="Stanke M."/>
            <person name="Tang H."/>
            <person name="Lyons E."/>
            <person name="Pandey P."/>
            <person name="Pandey S.P."/>
            <person name="Timmermann B."/>
            <person name="Baldwin I.T."/>
        </authorList>
    </citation>
    <scope>NUCLEOTIDE SEQUENCE [LARGE SCALE GENOMIC DNA]</scope>
    <source>
        <strain evidence="2">UT</strain>
    </source>
</reference>
<dbReference type="EMBL" id="MJEQ01037188">
    <property type="protein sequence ID" value="OIT02899.1"/>
    <property type="molecule type" value="Genomic_DNA"/>
</dbReference>
<evidence type="ECO:0000313" key="2">
    <source>
        <dbReference type="EMBL" id="OIT02899.1"/>
    </source>
</evidence>
<feature type="compositionally biased region" description="Basic and acidic residues" evidence="1">
    <location>
        <begin position="167"/>
        <end position="179"/>
    </location>
</feature>
<proteinExistence type="predicted"/>